<dbReference type="GO" id="GO:0019843">
    <property type="term" value="F:rRNA binding"/>
    <property type="evidence" value="ECO:0007669"/>
    <property type="project" value="UniProtKB-UniRule"/>
</dbReference>
<dbReference type="Gene3D" id="1.10.455.10">
    <property type="entry name" value="Ribosomal protein S7 domain"/>
    <property type="match status" value="1"/>
</dbReference>
<evidence type="ECO:0000259" key="9">
    <source>
        <dbReference type="Pfam" id="PF00177"/>
    </source>
</evidence>
<dbReference type="Proteomes" id="UP000040576">
    <property type="component" value="Unassembled WGS sequence"/>
</dbReference>
<dbReference type="InterPro" id="IPR023798">
    <property type="entry name" value="Ribosomal_uS7_dom"/>
</dbReference>
<accession>A0A090IPK0</accession>
<dbReference type="InterPro" id="IPR036823">
    <property type="entry name" value="Ribosomal_uS7_dom_sf"/>
</dbReference>
<dbReference type="GO" id="GO:0015935">
    <property type="term" value="C:small ribosomal subunit"/>
    <property type="evidence" value="ECO:0007669"/>
    <property type="project" value="InterPro"/>
</dbReference>
<keyword evidence="13" id="KW-1185">Reference proteome</keyword>
<keyword evidence="4 7" id="KW-0694">RNA-binding</keyword>
<dbReference type="RefSeq" id="WP_034767015.1">
    <property type="nucleotide sequence ID" value="NZ_CCRF01000006.1"/>
</dbReference>
<dbReference type="PIRSF" id="PIRSF002122">
    <property type="entry name" value="RPS7p_RPS7a_RPS5e_RPS7o"/>
    <property type="match status" value="1"/>
</dbReference>
<dbReference type="FunFam" id="1.10.455.10:FF:000001">
    <property type="entry name" value="30S ribosomal protein S7"/>
    <property type="match status" value="1"/>
</dbReference>
<evidence type="ECO:0000256" key="7">
    <source>
        <dbReference type="HAMAP-Rule" id="MF_00480"/>
    </source>
</evidence>
<keyword evidence="5 7" id="KW-0689">Ribosomal protein</keyword>
<dbReference type="OrthoDB" id="9807653at2"/>
<dbReference type="HAMAP" id="MF_00480_B">
    <property type="entry name" value="Ribosomal_uS7_B"/>
    <property type="match status" value="1"/>
</dbReference>
<evidence type="ECO:0000256" key="1">
    <source>
        <dbReference type="ARBA" id="ARBA00007151"/>
    </source>
</evidence>
<evidence type="ECO:0000256" key="2">
    <source>
        <dbReference type="ARBA" id="ARBA00022555"/>
    </source>
</evidence>
<evidence type="ECO:0000256" key="3">
    <source>
        <dbReference type="ARBA" id="ARBA00022730"/>
    </source>
</evidence>
<dbReference type="GO" id="GO:0000049">
    <property type="term" value="F:tRNA binding"/>
    <property type="evidence" value="ECO:0007669"/>
    <property type="project" value="UniProtKB-UniRule"/>
</dbReference>
<evidence type="ECO:0000313" key="10">
    <source>
        <dbReference type="EMBL" id="CED99986.1"/>
    </source>
</evidence>
<dbReference type="InterPro" id="IPR005717">
    <property type="entry name" value="Ribosomal_uS7_bac/org-type"/>
</dbReference>
<evidence type="ECO:0000313" key="13">
    <source>
        <dbReference type="Proteomes" id="UP000040576"/>
    </source>
</evidence>
<evidence type="ECO:0000256" key="4">
    <source>
        <dbReference type="ARBA" id="ARBA00022884"/>
    </source>
</evidence>
<dbReference type="KEGG" id="bthv:CQJ30_00680"/>
<dbReference type="EMBL" id="CCRF01000006">
    <property type="protein sequence ID" value="CED99986.1"/>
    <property type="molecule type" value="Genomic_DNA"/>
</dbReference>
<evidence type="ECO:0000256" key="8">
    <source>
        <dbReference type="RuleBase" id="RU003619"/>
    </source>
</evidence>
<dbReference type="InterPro" id="IPR020606">
    <property type="entry name" value="Ribosomal_uS7_CS"/>
</dbReference>
<dbReference type="Pfam" id="PF00177">
    <property type="entry name" value="Ribosomal_S7"/>
    <property type="match status" value="1"/>
</dbReference>
<evidence type="ECO:0000313" key="11">
    <source>
        <dbReference type="EMBL" id="KIO70672.1"/>
    </source>
</evidence>
<evidence type="ECO:0000256" key="6">
    <source>
        <dbReference type="ARBA" id="ARBA00023274"/>
    </source>
</evidence>
<gene>
    <name evidence="7 10" type="primary">rpsG</name>
    <name evidence="11" type="ORF">B4167_0116</name>
    <name evidence="10" type="ORF">BT1A1_0115</name>
</gene>
<proteinExistence type="inferred from homology"/>
<keyword evidence="3 7" id="KW-0699">rRNA-binding</keyword>
<sequence length="156" mass="17977">MPRKGPVAKRDVLPDPIYNSKLVTRLVNKIMIDGKRGKAQTILYKAFDIIRERTGKEPMEVFEQALKNVMPVLEVRARRVGGANYQVPVEVRPDRRTTLGLRWLVNYARLRGEKTMEERLANEIMDAANNTGASVKKREDTHKMAEANKAFAHYRW</sequence>
<dbReference type="EMBL" id="JXLU01000140">
    <property type="protein sequence ID" value="KIO70672.1"/>
    <property type="molecule type" value="Genomic_DNA"/>
</dbReference>
<keyword evidence="6 7" id="KW-0687">Ribonucleoprotein</keyword>
<comment type="similarity">
    <text evidence="1 7 8">Belongs to the universal ribosomal protein uS7 family.</text>
</comment>
<dbReference type="PROSITE" id="PS00052">
    <property type="entry name" value="RIBOSOMAL_S7"/>
    <property type="match status" value="1"/>
</dbReference>
<organism evidence="10 13">
    <name type="scientific">Caldibacillus thermoamylovorans</name>
    <dbReference type="NCBI Taxonomy" id="35841"/>
    <lineage>
        <taxon>Bacteria</taxon>
        <taxon>Bacillati</taxon>
        <taxon>Bacillota</taxon>
        <taxon>Bacilli</taxon>
        <taxon>Bacillales</taxon>
        <taxon>Bacillaceae</taxon>
        <taxon>Caldibacillus</taxon>
    </lineage>
</organism>
<dbReference type="eggNOG" id="COG0049">
    <property type="taxonomic scope" value="Bacteria"/>
</dbReference>
<dbReference type="PATRIC" id="fig|35841.6.peg.840"/>
<name>A0A090IPK0_9BACI</name>
<dbReference type="GO" id="GO:0006412">
    <property type="term" value="P:translation"/>
    <property type="evidence" value="ECO:0007669"/>
    <property type="project" value="UniProtKB-UniRule"/>
</dbReference>
<dbReference type="NCBIfam" id="TIGR01029">
    <property type="entry name" value="rpsG_bact"/>
    <property type="match status" value="1"/>
</dbReference>
<comment type="function">
    <text evidence="7">One of the primary rRNA binding proteins, it binds directly to 16S rRNA where it nucleates assembly of the head domain of the 30S subunit. Is located at the subunit interface close to the decoding center, probably blocks exit of the E-site tRNA.</text>
</comment>
<evidence type="ECO:0000313" key="12">
    <source>
        <dbReference type="Proteomes" id="UP000032076"/>
    </source>
</evidence>
<reference evidence="10 13" key="1">
    <citation type="submission" date="2014-07" db="EMBL/GenBank/DDBJ databases">
        <authorList>
            <person name="Wibberg Daniel"/>
        </authorList>
    </citation>
    <scope>NUCLEOTIDE SEQUENCE [LARGE SCALE GENOMIC DNA]</scope>
</reference>
<dbReference type="CDD" id="cd14869">
    <property type="entry name" value="uS7_Bacteria"/>
    <property type="match status" value="1"/>
</dbReference>
<dbReference type="InterPro" id="IPR000235">
    <property type="entry name" value="Ribosomal_uS7"/>
</dbReference>
<dbReference type="GO" id="GO:0003735">
    <property type="term" value="F:structural constituent of ribosome"/>
    <property type="evidence" value="ECO:0007669"/>
    <property type="project" value="InterPro"/>
</dbReference>
<keyword evidence="2 7" id="KW-0820">tRNA-binding</keyword>
<dbReference type="Proteomes" id="UP000032076">
    <property type="component" value="Unassembled WGS sequence"/>
</dbReference>
<comment type="subunit">
    <text evidence="7">Part of the 30S ribosomal subunit. Contacts proteins S9 and S11.</text>
</comment>
<evidence type="ECO:0000256" key="5">
    <source>
        <dbReference type="ARBA" id="ARBA00022980"/>
    </source>
</evidence>
<reference evidence="11 12" key="2">
    <citation type="submission" date="2015-01" db="EMBL/GenBank/DDBJ databases">
        <title>Draft Genome Sequences of Four Bacillus thermoamylovorans Strains, Isolated From Food Products.</title>
        <authorList>
            <person name="Krawcyk A.O."/>
            <person name="Berendsen E.M."/>
            <person name="Eijlander R.T."/>
            <person name="de Jong A."/>
            <person name="Wells-Bennik M."/>
            <person name="Kuipers O.P."/>
        </authorList>
    </citation>
    <scope>NUCLEOTIDE SEQUENCE [LARGE SCALE GENOMIC DNA]</scope>
    <source>
        <strain evidence="11 12">B4167</strain>
    </source>
</reference>
<feature type="domain" description="Small ribosomal subunit protein uS7" evidence="9">
    <location>
        <begin position="2"/>
        <end position="149"/>
    </location>
</feature>
<dbReference type="AlphaFoldDB" id="A0A090IPK0"/>
<protein>
    <recommendedName>
        <fullName evidence="7">Small ribosomal subunit protein uS7</fullName>
    </recommendedName>
</protein>
<dbReference type="SUPFAM" id="SSF47973">
    <property type="entry name" value="Ribosomal protein S7"/>
    <property type="match status" value="1"/>
</dbReference>
<dbReference type="PANTHER" id="PTHR11205">
    <property type="entry name" value="RIBOSOMAL PROTEIN S7"/>
    <property type="match status" value="1"/>
</dbReference>
<dbReference type="GeneID" id="92959288"/>
<dbReference type="STRING" id="35841.B4167_0116"/>